<evidence type="ECO:0000256" key="2">
    <source>
        <dbReference type="ARBA" id="ARBA00005911"/>
    </source>
</evidence>
<dbReference type="PANTHER" id="PTHR12084">
    <property type="entry name" value="NUCLEAR PORE GLYCOPROTEIN P62-RELATED"/>
    <property type="match status" value="1"/>
</dbReference>
<evidence type="ECO:0000256" key="8">
    <source>
        <dbReference type="ARBA" id="ARBA00023242"/>
    </source>
</evidence>
<evidence type="ECO:0000256" key="3">
    <source>
        <dbReference type="ARBA" id="ARBA00022448"/>
    </source>
</evidence>
<accession>A0AAJ7BZE3</accession>
<dbReference type="GO" id="GO:0017056">
    <property type="term" value="F:structural constituent of nuclear pore"/>
    <property type="evidence" value="ECO:0007669"/>
    <property type="project" value="InterPro"/>
</dbReference>
<keyword evidence="7" id="KW-0906">Nuclear pore complex</keyword>
<keyword evidence="10" id="KW-1185">Reference proteome</keyword>
<dbReference type="CTD" id="23636"/>
<dbReference type="GeneID" id="107269079"/>
<keyword evidence="5" id="KW-0653">Protein transport</keyword>
<dbReference type="Gene3D" id="1.20.5.170">
    <property type="match status" value="1"/>
</dbReference>
<evidence type="ECO:0000259" key="9">
    <source>
        <dbReference type="Pfam" id="PF05064"/>
    </source>
</evidence>
<dbReference type="RefSeq" id="XP_015598028.1">
    <property type="nucleotide sequence ID" value="XM_015742542.2"/>
</dbReference>
<dbReference type="InterPro" id="IPR007758">
    <property type="entry name" value="Nucleoporin_NSP1_C"/>
</dbReference>
<feature type="domain" description="Nucleoporin NSP1-like C-terminal" evidence="9">
    <location>
        <begin position="289"/>
        <end position="386"/>
    </location>
</feature>
<keyword evidence="4" id="KW-0509">mRNA transport</keyword>
<gene>
    <name evidence="11 12" type="primary">LOC107269079</name>
</gene>
<dbReference type="InterPro" id="IPR026010">
    <property type="entry name" value="NSP1/NUP62"/>
</dbReference>
<dbReference type="GO" id="GO:0006405">
    <property type="term" value="P:RNA export from nucleus"/>
    <property type="evidence" value="ECO:0007669"/>
    <property type="project" value="TreeGrafter"/>
</dbReference>
<dbReference type="PANTHER" id="PTHR12084:SF0">
    <property type="entry name" value="NUCLEAR PORE GLYCOPROTEIN P62"/>
    <property type="match status" value="1"/>
</dbReference>
<dbReference type="RefSeq" id="XP_024942040.1">
    <property type="nucleotide sequence ID" value="XM_025086272.1"/>
</dbReference>
<dbReference type="GO" id="GO:0006606">
    <property type="term" value="P:protein import into nucleus"/>
    <property type="evidence" value="ECO:0007669"/>
    <property type="project" value="TreeGrafter"/>
</dbReference>
<dbReference type="FunFam" id="1.20.5.170:FF:000040">
    <property type="entry name" value="Nuclear pore glycoprotein p62"/>
    <property type="match status" value="1"/>
</dbReference>
<evidence type="ECO:0000313" key="11">
    <source>
        <dbReference type="RefSeq" id="XP_015598028.1"/>
    </source>
</evidence>
<reference evidence="11 12" key="1">
    <citation type="submission" date="2025-04" db="UniProtKB">
        <authorList>
            <consortium name="RefSeq"/>
        </authorList>
    </citation>
    <scope>IDENTIFICATION</scope>
</reference>
<evidence type="ECO:0000256" key="5">
    <source>
        <dbReference type="ARBA" id="ARBA00022927"/>
    </source>
</evidence>
<protein>
    <submittedName>
        <fullName evidence="11 12">Nuclear pore glycoprotein p62</fullName>
    </submittedName>
</protein>
<evidence type="ECO:0000256" key="1">
    <source>
        <dbReference type="ARBA" id="ARBA00004567"/>
    </source>
</evidence>
<dbReference type="Pfam" id="PF05064">
    <property type="entry name" value="Nsp1_C"/>
    <property type="match status" value="1"/>
</dbReference>
<dbReference type="GO" id="GO:0044613">
    <property type="term" value="C:nuclear pore central transport channel"/>
    <property type="evidence" value="ECO:0007669"/>
    <property type="project" value="TreeGrafter"/>
</dbReference>
<proteinExistence type="inferred from homology"/>
<dbReference type="GO" id="GO:0005543">
    <property type="term" value="F:phospholipid binding"/>
    <property type="evidence" value="ECO:0007669"/>
    <property type="project" value="TreeGrafter"/>
</dbReference>
<evidence type="ECO:0000256" key="4">
    <source>
        <dbReference type="ARBA" id="ARBA00022816"/>
    </source>
</evidence>
<sequence length="482" mass="49504">MSFNFDASKTQPGVTPGLNAPTVAGSTGFALGGTGAGDASKSTANTFSLMSTPFQGKPAGLFSQSLGTTLGQGTGFVFGTPPGTTTSALPMGTPITTTSSGTSLNIGASGTGINFGLPSTTPPTGFGITSTPTTGTGFNLGAPVATTTTATPGLSFGIGQQPTPGFSIGGSLTPATSATPGLSFAIPAVTTATTGFNLGSATPTTTTGFMIGTTPAASSAVTGLSVGSATASSTPASVTGFSLGTTIPATAATGFTLAKTTAATAASTIASSAPQTSLATGTTVSSSASSGNTGAMNFCQLEESINKWTQELEAQEKAFVNQALQVNAWDKFLIANGEKIVTLNQEIERVKLEQQQLEHELDYVVGQQKELQDCLEPLEKELASLSISDPDREYTYGLAKDIDTQLKRMSEDLKEIIEHLNEANRAQDPSDPIVQIGKILNAHMNSLQWLVQRVELVDQNIQQIDQSRQKIKQARELNISLV</sequence>
<comment type="similarity">
    <text evidence="2">Belongs to the nucleoporin NSP1/NUP62 family.</text>
</comment>
<comment type="subcellular location">
    <subcellularLocation>
        <location evidence="1">Nucleus</location>
        <location evidence="1">Nuclear pore complex</location>
    </subcellularLocation>
</comment>
<dbReference type="Proteomes" id="UP000694920">
    <property type="component" value="Unplaced"/>
</dbReference>
<dbReference type="AlphaFoldDB" id="A0AAJ7BZE3"/>
<evidence type="ECO:0000313" key="12">
    <source>
        <dbReference type="RefSeq" id="XP_024942040.1"/>
    </source>
</evidence>
<keyword evidence="6" id="KW-0811">Translocation</keyword>
<keyword evidence="3" id="KW-0813">Transport</keyword>
<dbReference type="GO" id="GO:0051028">
    <property type="term" value="P:mRNA transport"/>
    <property type="evidence" value="ECO:0007669"/>
    <property type="project" value="UniProtKB-KW"/>
</dbReference>
<evidence type="ECO:0000256" key="6">
    <source>
        <dbReference type="ARBA" id="ARBA00023010"/>
    </source>
</evidence>
<dbReference type="KEGG" id="ccin:107269079"/>
<evidence type="ECO:0000256" key="7">
    <source>
        <dbReference type="ARBA" id="ARBA00023132"/>
    </source>
</evidence>
<evidence type="ECO:0000313" key="10">
    <source>
        <dbReference type="Proteomes" id="UP000694920"/>
    </source>
</evidence>
<name>A0AAJ7BZE3_CEPCN</name>
<organism evidence="10 11">
    <name type="scientific">Cephus cinctus</name>
    <name type="common">Wheat stem sawfly</name>
    <dbReference type="NCBI Taxonomy" id="211228"/>
    <lineage>
        <taxon>Eukaryota</taxon>
        <taxon>Metazoa</taxon>
        <taxon>Ecdysozoa</taxon>
        <taxon>Arthropoda</taxon>
        <taxon>Hexapoda</taxon>
        <taxon>Insecta</taxon>
        <taxon>Pterygota</taxon>
        <taxon>Neoptera</taxon>
        <taxon>Endopterygota</taxon>
        <taxon>Hymenoptera</taxon>
        <taxon>Cephoidea</taxon>
        <taxon>Cephidae</taxon>
        <taxon>Cephus</taxon>
    </lineage>
</organism>
<keyword evidence="8" id="KW-0539">Nucleus</keyword>